<gene>
    <name evidence="2" type="ORF">E2C01_056947</name>
</gene>
<name>A0A5B7H0I1_PORTR</name>
<reference evidence="2 3" key="1">
    <citation type="submission" date="2019-05" db="EMBL/GenBank/DDBJ databases">
        <title>Another draft genome of Portunus trituberculatus and its Hox gene families provides insights of decapod evolution.</title>
        <authorList>
            <person name="Jeong J.-H."/>
            <person name="Song I."/>
            <person name="Kim S."/>
            <person name="Choi T."/>
            <person name="Kim D."/>
            <person name="Ryu S."/>
            <person name="Kim W."/>
        </authorList>
    </citation>
    <scope>NUCLEOTIDE SEQUENCE [LARGE SCALE GENOMIC DNA]</scope>
    <source>
        <tissue evidence="2">Muscle</tissue>
    </source>
</reference>
<feature type="compositionally biased region" description="Basic and acidic residues" evidence="1">
    <location>
        <begin position="9"/>
        <end position="21"/>
    </location>
</feature>
<sequence>MTRLTHSTLRSEHDNTPRIGREGACVRNSDIQAVGTPPLAPQYHTRLPKPYYLDAVRATPTPGPAFRGMKAEGQCAGRGESYPIRQYREHHKTTSLAAAIFEEEAKSEGEEASMLAILPCSAHLTACLTCERNENQDYCWQEYSRTLRPTSLTYTEAPRLLSLCYRPHTLTNSARMLPHN</sequence>
<evidence type="ECO:0000313" key="3">
    <source>
        <dbReference type="Proteomes" id="UP000324222"/>
    </source>
</evidence>
<keyword evidence="3" id="KW-1185">Reference proteome</keyword>
<evidence type="ECO:0000256" key="1">
    <source>
        <dbReference type="SAM" id="MobiDB-lite"/>
    </source>
</evidence>
<dbReference type="EMBL" id="VSRR010020125">
    <property type="protein sequence ID" value="MPC62857.1"/>
    <property type="molecule type" value="Genomic_DNA"/>
</dbReference>
<feature type="region of interest" description="Disordered" evidence="1">
    <location>
        <begin position="1"/>
        <end position="22"/>
    </location>
</feature>
<proteinExistence type="predicted"/>
<protein>
    <submittedName>
        <fullName evidence="2">Uncharacterized protein</fullName>
    </submittedName>
</protein>
<comment type="caution">
    <text evidence="2">The sequence shown here is derived from an EMBL/GenBank/DDBJ whole genome shotgun (WGS) entry which is preliminary data.</text>
</comment>
<organism evidence="2 3">
    <name type="scientific">Portunus trituberculatus</name>
    <name type="common">Swimming crab</name>
    <name type="synonym">Neptunus trituberculatus</name>
    <dbReference type="NCBI Taxonomy" id="210409"/>
    <lineage>
        <taxon>Eukaryota</taxon>
        <taxon>Metazoa</taxon>
        <taxon>Ecdysozoa</taxon>
        <taxon>Arthropoda</taxon>
        <taxon>Crustacea</taxon>
        <taxon>Multicrustacea</taxon>
        <taxon>Malacostraca</taxon>
        <taxon>Eumalacostraca</taxon>
        <taxon>Eucarida</taxon>
        <taxon>Decapoda</taxon>
        <taxon>Pleocyemata</taxon>
        <taxon>Brachyura</taxon>
        <taxon>Eubrachyura</taxon>
        <taxon>Portunoidea</taxon>
        <taxon>Portunidae</taxon>
        <taxon>Portuninae</taxon>
        <taxon>Portunus</taxon>
    </lineage>
</organism>
<dbReference type="Proteomes" id="UP000324222">
    <property type="component" value="Unassembled WGS sequence"/>
</dbReference>
<dbReference type="AlphaFoldDB" id="A0A5B7H0I1"/>
<evidence type="ECO:0000313" key="2">
    <source>
        <dbReference type="EMBL" id="MPC62857.1"/>
    </source>
</evidence>
<accession>A0A5B7H0I1</accession>